<dbReference type="EMBL" id="BMXG01000009">
    <property type="protein sequence ID" value="GHC01587.1"/>
    <property type="molecule type" value="Genomic_DNA"/>
</dbReference>
<dbReference type="AlphaFoldDB" id="A0A8J3GEV9"/>
<dbReference type="PANTHER" id="PTHR30146:SF148">
    <property type="entry name" value="HTH-TYPE TRANSCRIPTIONAL REPRESSOR PURR-RELATED"/>
    <property type="match status" value="1"/>
</dbReference>
<dbReference type="InterPro" id="IPR000843">
    <property type="entry name" value="HTH_LacI"/>
</dbReference>
<accession>A0A8J3GEV9</accession>
<dbReference type="PANTHER" id="PTHR30146">
    <property type="entry name" value="LACI-RELATED TRANSCRIPTIONAL REPRESSOR"/>
    <property type="match status" value="1"/>
</dbReference>
<keyword evidence="1" id="KW-0678">Repressor</keyword>
<keyword evidence="3" id="KW-0238">DNA-binding</keyword>
<proteinExistence type="predicted"/>
<evidence type="ECO:0000256" key="2">
    <source>
        <dbReference type="ARBA" id="ARBA00023015"/>
    </source>
</evidence>
<dbReference type="Pfam" id="PF00532">
    <property type="entry name" value="Peripla_BP_1"/>
    <property type="match status" value="1"/>
</dbReference>
<evidence type="ECO:0000313" key="6">
    <source>
        <dbReference type="EMBL" id="GHC01587.1"/>
    </source>
</evidence>
<name>A0A8J3GEV9_9BACT</name>
<dbReference type="PROSITE" id="PS50932">
    <property type="entry name" value="HTH_LACI_2"/>
    <property type="match status" value="1"/>
</dbReference>
<dbReference type="InterPro" id="IPR001761">
    <property type="entry name" value="Peripla_BP/Lac1_sug-bd_dom"/>
</dbReference>
<reference evidence="6" key="1">
    <citation type="journal article" date="2014" name="Int. J. Syst. Evol. Microbiol.">
        <title>Complete genome sequence of Corynebacterium casei LMG S-19264T (=DSM 44701T), isolated from a smear-ripened cheese.</title>
        <authorList>
            <consortium name="US DOE Joint Genome Institute (JGI-PGF)"/>
            <person name="Walter F."/>
            <person name="Albersmeier A."/>
            <person name="Kalinowski J."/>
            <person name="Ruckert C."/>
        </authorList>
    </citation>
    <scope>NUCLEOTIDE SEQUENCE</scope>
    <source>
        <strain evidence="6">KCTC 12870</strain>
    </source>
</reference>
<dbReference type="CDD" id="cd01392">
    <property type="entry name" value="HTH_LacI"/>
    <property type="match status" value="1"/>
</dbReference>
<gene>
    <name evidence="6" type="ORF">GCM10007047_17660</name>
</gene>
<dbReference type="RefSeq" id="WP_189514197.1">
    <property type="nucleotide sequence ID" value="NZ_BMXG01000009.1"/>
</dbReference>
<evidence type="ECO:0000256" key="3">
    <source>
        <dbReference type="ARBA" id="ARBA00023125"/>
    </source>
</evidence>
<dbReference type="GO" id="GO:0003700">
    <property type="term" value="F:DNA-binding transcription factor activity"/>
    <property type="evidence" value="ECO:0007669"/>
    <property type="project" value="TreeGrafter"/>
</dbReference>
<dbReference type="InterPro" id="IPR028082">
    <property type="entry name" value="Peripla_BP_I"/>
</dbReference>
<comment type="caution">
    <text evidence="6">The sequence shown here is derived from an EMBL/GenBank/DDBJ whole genome shotgun (WGS) entry which is preliminary data.</text>
</comment>
<evidence type="ECO:0000256" key="1">
    <source>
        <dbReference type="ARBA" id="ARBA00022491"/>
    </source>
</evidence>
<dbReference type="SUPFAM" id="SSF53822">
    <property type="entry name" value="Periplasmic binding protein-like I"/>
    <property type="match status" value="1"/>
</dbReference>
<protein>
    <submittedName>
        <fullName evidence="6">LacI family transcriptional regulator</fullName>
    </submittedName>
</protein>
<evidence type="ECO:0000259" key="5">
    <source>
        <dbReference type="PROSITE" id="PS50932"/>
    </source>
</evidence>
<dbReference type="Proteomes" id="UP000642829">
    <property type="component" value="Unassembled WGS sequence"/>
</dbReference>
<dbReference type="Gene3D" id="3.40.50.2300">
    <property type="match status" value="2"/>
</dbReference>
<dbReference type="Pfam" id="PF00356">
    <property type="entry name" value="LacI"/>
    <property type="match status" value="1"/>
</dbReference>
<dbReference type="GO" id="GO:0000976">
    <property type="term" value="F:transcription cis-regulatory region binding"/>
    <property type="evidence" value="ECO:0007669"/>
    <property type="project" value="TreeGrafter"/>
</dbReference>
<dbReference type="SMART" id="SM00354">
    <property type="entry name" value="HTH_LACI"/>
    <property type="match status" value="1"/>
</dbReference>
<reference evidence="6" key="2">
    <citation type="submission" date="2020-09" db="EMBL/GenBank/DDBJ databases">
        <authorList>
            <person name="Sun Q."/>
            <person name="Kim S."/>
        </authorList>
    </citation>
    <scope>NUCLEOTIDE SEQUENCE</scope>
    <source>
        <strain evidence="6">KCTC 12870</strain>
    </source>
</reference>
<feature type="domain" description="HTH lacI-type" evidence="5">
    <location>
        <begin position="5"/>
        <end position="59"/>
    </location>
</feature>
<keyword evidence="2" id="KW-0805">Transcription regulation</keyword>
<keyword evidence="7" id="KW-1185">Reference proteome</keyword>
<evidence type="ECO:0000313" key="7">
    <source>
        <dbReference type="Proteomes" id="UP000642829"/>
    </source>
</evidence>
<sequence length="337" mass="38301">MNPRLTQKNIADQLGLHVTTVSKALKGDLRIAEATRLMVNKKATELGYAPDPYLTSLASYRKSQRSKNIYRATIGWVFNHDRQTNMAIFPGYSDILQGARKRAQCLGYRIDEFWLGEKGMTEKRLAAILDARRIDGVIIAPQSNVRGSLSLPWQRLAAVSIGHTLVKPELPIVATDHFRAMTSLLEILRARNYRRIGISMWRQDNERMDRRAYSAFMAHSEGQDIVIDLYDVLDRNYFIDWFTRNRLDAVVVRSSEIIGWLRAAGYAVPDKVGVVGYTLSDEETELSGIYHSHARVGELAVDRLARMLQFGERGLPDCSERLLVSARWREGCTVRSV</sequence>
<dbReference type="SUPFAM" id="SSF47413">
    <property type="entry name" value="lambda repressor-like DNA-binding domains"/>
    <property type="match status" value="1"/>
</dbReference>
<organism evidence="6 7">
    <name type="scientific">Cerasicoccus arenae</name>
    <dbReference type="NCBI Taxonomy" id="424488"/>
    <lineage>
        <taxon>Bacteria</taxon>
        <taxon>Pseudomonadati</taxon>
        <taxon>Verrucomicrobiota</taxon>
        <taxon>Opitutia</taxon>
        <taxon>Puniceicoccales</taxon>
        <taxon>Cerasicoccaceae</taxon>
        <taxon>Cerasicoccus</taxon>
    </lineage>
</organism>
<dbReference type="Gene3D" id="1.10.260.40">
    <property type="entry name" value="lambda repressor-like DNA-binding domains"/>
    <property type="match status" value="1"/>
</dbReference>
<keyword evidence="4" id="KW-0804">Transcription</keyword>
<dbReference type="InterPro" id="IPR010982">
    <property type="entry name" value="Lambda_DNA-bd_dom_sf"/>
</dbReference>
<evidence type="ECO:0000256" key="4">
    <source>
        <dbReference type="ARBA" id="ARBA00023163"/>
    </source>
</evidence>